<dbReference type="GO" id="GO:0003729">
    <property type="term" value="F:mRNA binding"/>
    <property type="evidence" value="ECO:0007669"/>
    <property type="project" value="TreeGrafter"/>
</dbReference>
<dbReference type="VEuPathDB" id="TriTrypDB:ECC02_003671"/>
<dbReference type="InterPro" id="IPR016024">
    <property type="entry name" value="ARM-type_fold"/>
</dbReference>
<dbReference type="Proteomes" id="UP000583944">
    <property type="component" value="Unassembled WGS sequence"/>
</dbReference>
<organism evidence="4 5">
    <name type="scientific">Trypanosoma cruzi</name>
    <dbReference type="NCBI Taxonomy" id="5693"/>
    <lineage>
        <taxon>Eukaryota</taxon>
        <taxon>Discoba</taxon>
        <taxon>Euglenozoa</taxon>
        <taxon>Kinetoplastea</taxon>
        <taxon>Metakinetoplastina</taxon>
        <taxon>Trypanosomatida</taxon>
        <taxon>Trypanosomatidae</taxon>
        <taxon>Trypanosoma</taxon>
        <taxon>Schizotrypanum</taxon>
    </lineage>
</organism>
<dbReference type="Pfam" id="PF22493">
    <property type="entry name" value="PUF_NOP9"/>
    <property type="match status" value="1"/>
</dbReference>
<feature type="compositionally biased region" description="Acidic residues" evidence="3">
    <location>
        <begin position="524"/>
        <end position="546"/>
    </location>
</feature>
<evidence type="ECO:0000256" key="3">
    <source>
        <dbReference type="SAM" id="MobiDB-lite"/>
    </source>
</evidence>
<evidence type="ECO:0000256" key="2">
    <source>
        <dbReference type="PROSITE-ProRule" id="PRU00317"/>
    </source>
</evidence>
<protein>
    <recommendedName>
        <fullName evidence="6">Pumilio/PUF RNA binding protein 7</fullName>
    </recommendedName>
</protein>
<feature type="repeat" description="Pumilio" evidence="2">
    <location>
        <begin position="121"/>
        <end position="159"/>
    </location>
</feature>
<evidence type="ECO:0000256" key="1">
    <source>
        <dbReference type="ARBA" id="ARBA00022737"/>
    </source>
</evidence>
<feature type="repeat" description="Pumilio" evidence="2">
    <location>
        <begin position="81"/>
        <end position="116"/>
    </location>
</feature>
<dbReference type="Pfam" id="PF00806">
    <property type="entry name" value="PUF"/>
    <property type="match status" value="3"/>
</dbReference>
<feature type="region of interest" description="Disordered" evidence="3">
    <location>
        <begin position="668"/>
        <end position="719"/>
    </location>
</feature>
<dbReference type="SUPFAM" id="SSF48371">
    <property type="entry name" value="ARM repeat"/>
    <property type="match status" value="3"/>
</dbReference>
<feature type="compositionally biased region" description="Basic and acidic residues" evidence="3">
    <location>
        <begin position="688"/>
        <end position="706"/>
    </location>
</feature>
<dbReference type="EMBL" id="JABDHM010000021">
    <property type="protein sequence ID" value="KAF5223132.1"/>
    <property type="molecule type" value="Genomic_DNA"/>
</dbReference>
<keyword evidence="1" id="KW-0677">Repeat</keyword>
<feature type="region of interest" description="Disordered" evidence="3">
    <location>
        <begin position="517"/>
        <end position="571"/>
    </location>
</feature>
<dbReference type="InterPro" id="IPR001313">
    <property type="entry name" value="Pumilio_RNA-bd_rpt"/>
</dbReference>
<dbReference type="GO" id="GO:0005737">
    <property type="term" value="C:cytoplasm"/>
    <property type="evidence" value="ECO:0007669"/>
    <property type="project" value="TreeGrafter"/>
</dbReference>
<dbReference type="PROSITE" id="PS50302">
    <property type="entry name" value="PUM"/>
    <property type="match status" value="4"/>
</dbReference>
<dbReference type="AlphaFoldDB" id="A0A7J6Y992"/>
<feature type="repeat" description="Pumilio" evidence="2">
    <location>
        <begin position="433"/>
        <end position="469"/>
    </location>
</feature>
<dbReference type="PANTHER" id="PTHR12537:SF12">
    <property type="entry name" value="MATERNAL PROTEIN PUMILIO"/>
    <property type="match status" value="1"/>
</dbReference>
<sequence length="719" mass="81485">MPGMRLDFLKNPSQRAATGKSMPLKQVEAVLLYGKPEQRAKVVQKILPNAYALCLSKASHHLLLSILAKCDGLIRVQMLYHLRRKITDLSLSPVGNIIVQEMLEKLPVQQRREIAEVFVLNAEADEFRRLCEHPFGNHVAQKIMEHPSSREVLEERFVPHISFLAVHPYGQRVVVKYMESTEEGWRAVSRALFATDEERDVEEDKIALLFQPLDDNMTVSALLRHPLVSFSVKDAICAHLCEYAAEYLNPRKETSAATAAAQAEEDEFPLPDFGYAKLKKDEDKAKHDFPRHYHAYVAVFGHGDIAQRKELWESLRSVTGLIERIVSHKTAVAIAVAAFKTLPEIQEHLWAATTMMPNGTVIDIIQLARDPARTMLLRAMIESCGYLLTADQRKRLAGAALELSQDPVSSPVLQKLLECFPEDVNTASLILENIRGELRQLVTHDAASYLIQAMLQYGAAGRVREELVNALLEVFSEIPEMLSFAQGSRVMQKLVAYASDEAVLTVVNALLREAEEERKKSGTIDEEEKEEEHEGAENDDDDDGNGDVEKKADQPALKAKPSRREQREINRKKHYKVTSRAIVSYALHNHACYVIQAILRECRSRQLEHQRKQLMDELKPFVFELAVSPWAGRIVLETMFQSGSAKLAEVMKNVVFLKAEAWLSDVPEKNTRSGSGLDPTMRQALRRHREEPDEGRKEKFPDDSSKKPPRKKLYRTLKK</sequence>
<dbReference type="PANTHER" id="PTHR12537">
    <property type="entry name" value="RNA BINDING PROTEIN PUMILIO-RELATED"/>
    <property type="match status" value="1"/>
</dbReference>
<evidence type="ECO:0000313" key="5">
    <source>
        <dbReference type="Proteomes" id="UP000583944"/>
    </source>
</evidence>
<feature type="compositionally biased region" description="Basic residues" evidence="3">
    <location>
        <begin position="707"/>
        <end position="719"/>
    </location>
</feature>
<evidence type="ECO:0000313" key="4">
    <source>
        <dbReference type="EMBL" id="KAF5223132.1"/>
    </source>
</evidence>
<feature type="repeat" description="Pumilio" evidence="2">
    <location>
        <begin position="473"/>
        <end position="508"/>
    </location>
</feature>
<comment type="caution">
    <text evidence="4">The sequence shown here is derived from an EMBL/GenBank/DDBJ whole genome shotgun (WGS) entry which is preliminary data.</text>
</comment>
<dbReference type="InterPro" id="IPR011989">
    <property type="entry name" value="ARM-like"/>
</dbReference>
<accession>A0A7J6Y992</accession>
<gene>
    <name evidence="4" type="ORF">ECC02_003671</name>
</gene>
<dbReference type="GO" id="GO:0010608">
    <property type="term" value="P:post-transcriptional regulation of gene expression"/>
    <property type="evidence" value="ECO:0007669"/>
    <property type="project" value="TreeGrafter"/>
</dbReference>
<evidence type="ECO:0008006" key="6">
    <source>
        <dbReference type="Google" id="ProtNLM"/>
    </source>
</evidence>
<proteinExistence type="predicted"/>
<name>A0A7J6Y992_TRYCR</name>
<dbReference type="VEuPathDB" id="TriTrypDB:BCY84_18317"/>
<reference evidence="4 5" key="1">
    <citation type="journal article" date="2019" name="Genome Biol. Evol.">
        <title>Nanopore Sequencing Significantly Improves Genome Assembly of the Protozoan Parasite Trypanosoma cruzi.</title>
        <authorList>
            <person name="Diaz-Viraque F."/>
            <person name="Pita S."/>
            <person name="Greif G."/>
            <person name="de Souza R.C.M."/>
            <person name="Iraola G."/>
            <person name="Robello C."/>
        </authorList>
    </citation>
    <scope>NUCLEOTIDE SEQUENCE [LARGE SCALE GENOMIC DNA]</scope>
    <source>
        <strain evidence="4 5">Berenice</strain>
    </source>
</reference>
<dbReference type="SMART" id="SM00025">
    <property type="entry name" value="Pumilio"/>
    <property type="match status" value="8"/>
</dbReference>
<dbReference type="Gene3D" id="1.25.10.10">
    <property type="entry name" value="Leucine-rich Repeat Variant"/>
    <property type="match status" value="3"/>
</dbReference>